<proteinExistence type="predicted"/>
<gene>
    <name evidence="1" type="ORF">PCOR1329_LOCUS68134</name>
</gene>
<sequence>MSDEAGVYAVPAVQDPGFVYESNHESQRWDINQAARTTQTTTTVGPRTIIAQCLNYSLCD</sequence>
<reference evidence="1" key="1">
    <citation type="submission" date="2023-10" db="EMBL/GenBank/DDBJ databases">
        <authorList>
            <person name="Chen Y."/>
            <person name="Shah S."/>
            <person name="Dougan E. K."/>
            <person name="Thang M."/>
            <person name="Chan C."/>
        </authorList>
    </citation>
    <scope>NUCLEOTIDE SEQUENCE [LARGE SCALE GENOMIC DNA]</scope>
</reference>
<keyword evidence="2" id="KW-1185">Reference proteome</keyword>
<accession>A0ABN9WK55</accession>
<evidence type="ECO:0000313" key="1">
    <source>
        <dbReference type="EMBL" id="CAK0886914.1"/>
    </source>
</evidence>
<evidence type="ECO:0008006" key="3">
    <source>
        <dbReference type="Google" id="ProtNLM"/>
    </source>
</evidence>
<evidence type="ECO:0000313" key="2">
    <source>
        <dbReference type="Proteomes" id="UP001189429"/>
    </source>
</evidence>
<organism evidence="1 2">
    <name type="scientific">Prorocentrum cordatum</name>
    <dbReference type="NCBI Taxonomy" id="2364126"/>
    <lineage>
        <taxon>Eukaryota</taxon>
        <taxon>Sar</taxon>
        <taxon>Alveolata</taxon>
        <taxon>Dinophyceae</taxon>
        <taxon>Prorocentrales</taxon>
        <taxon>Prorocentraceae</taxon>
        <taxon>Prorocentrum</taxon>
    </lineage>
</organism>
<name>A0ABN9WK55_9DINO</name>
<protein>
    <recommendedName>
        <fullName evidence="3">Subtilisin</fullName>
    </recommendedName>
</protein>
<dbReference type="Proteomes" id="UP001189429">
    <property type="component" value="Unassembled WGS sequence"/>
</dbReference>
<dbReference type="EMBL" id="CAUYUJ010018867">
    <property type="protein sequence ID" value="CAK0886914.1"/>
    <property type="molecule type" value="Genomic_DNA"/>
</dbReference>
<comment type="caution">
    <text evidence="1">The sequence shown here is derived from an EMBL/GenBank/DDBJ whole genome shotgun (WGS) entry which is preliminary data.</text>
</comment>